<reference evidence="12 13" key="1">
    <citation type="submission" date="2016-07" db="EMBL/GenBank/DDBJ databases">
        <title>Pervasive Adenine N6-methylation of Active Genes in Fungi.</title>
        <authorList>
            <consortium name="DOE Joint Genome Institute"/>
            <person name="Mondo S.J."/>
            <person name="Dannebaum R.O."/>
            <person name="Kuo R.C."/>
            <person name="Labutti K."/>
            <person name="Haridas S."/>
            <person name="Kuo A."/>
            <person name="Salamov A."/>
            <person name="Ahrendt S.R."/>
            <person name="Lipzen A."/>
            <person name="Sullivan W."/>
            <person name="Andreopoulos W.B."/>
            <person name="Clum A."/>
            <person name="Lindquist E."/>
            <person name="Daum C."/>
            <person name="Ramamoorthy G.K."/>
            <person name="Gryganskyi A."/>
            <person name="Culley D."/>
            <person name="Magnuson J.K."/>
            <person name="James T.Y."/>
            <person name="O'Malley M.A."/>
            <person name="Stajich J.E."/>
            <person name="Spatafora J.W."/>
            <person name="Visel A."/>
            <person name="Grigoriev I.V."/>
        </authorList>
    </citation>
    <scope>NUCLEOTIDE SEQUENCE [LARGE SCALE GENOMIC DNA]</scope>
    <source>
        <strain evidence="12 13">CBS 931.73</strain>
    </source>
</reference>
<evidence type="ECO:0000256" key="10">
    <source>
        <dbReference type="PIRSR" id="PIRSR028973-1"/>
    </source>
</evidence>
<dbReference type="Gene3D" id="3.30.200.40">
    <property type="entry name" value="Scavenger mRNA decapping enzyme, N-terminal domain"/>
    <property type="match status" value="1"/>
</dbReference>
<evidence type="ECO:0000256" key="4">
    <source>
        <dbReference type="ARBA" id="ARBA00015636"/>
    </source>
</evidence>
<comment type="catalytic activity">
    <reaction evidence="9">
        <text>a 5'-end (N(7)-methyl 5'-triphosphoguanosine)-ribonucleoside in mRNA + H2O = N(7)-methyl-GMP + a 5'-end diphospho-ribonucleoside in mRNA + 2 H(+)</text>
        <dbReference type="Rhea" id="RHEA:65388"/>
        <dbReference type="Rhea" id="RHEA-COMP:17165"/>
        <dbReference type="Rhea" id="RHEA-COMP:17167"/>
        <dbReference type="ChEBI" id="CHEBI:15377"/>
        <dbReference type="ChEBI" id="CHEBI:15378"/>
        <dbReference type="ChEBI" id="CHEBI:58285"/>
        <dbReference type="ChEBI" id="CHEBI:156461"/>
        <dbReference type="ChEBI" id="CHEBI:167616"/>
        <dbReference type="EC" id="3.6.1.59"/>
    </reaction>
</comment>
<sequence length="315" mass="36727">MEVDQSALLKKLESFRFVRQLNEDSFSKSVALLGKITDETTQKEEQGILLVEKLPFQASEIPDFVSSRLKDPKLFFNNDVYHWYKSNLDNCEAYPDVKMTLIYPATDVHVNKYSEQEAIMVRETPDMYEKVVVPYIKRFPVSRIQWVYNILDKVQESEKIIFEDPDPQHGFILLPDSKWDQTTMKALYLLVICHTRDIHSVRDLRSKHLELLRRIRAEIPRAVVARYPHVTEDQLKLYIHYQPSYYHFHVHVTHVGLSTSPGATSGKAILLDTVIDNIECIDPEYYAKCTISYVLGTNHGLYASIREYEDAKHDN</sequence>
<keyword evidence="13" id="KW-1185">Reference proteome</keyword>
<evidence type="ECO:0000256" key="11">
    <source>
        <dbReference type="PIRSR" id="PIRSR028973-2"/>
    </source>
</evidence>
<comment type="subcellular location">
    <subcellularLocation>
        <location evidence="1">Nucleus</location>
    </subcellularLocation>
</comment>
<name>A0A1Y1XPN3_9FUNG</name>
<comment type="similarity">
    <text evidence="2">Belongs to the HIT family.</text>
</comment>
<gene>
    <name evidence="12" type="ORF">K493DRAFT_411158</name>
</gene>
<dbReference type="InterPro" id="IPR036265">
    <property type="entry name" value="HIT-like_sf"/>
</dbReference>
<dbReference type="SUPFAM" id="SSF102860">
    <property type="entry name" value="mRNA decapping enzyme DcpS N-terminal domain"/>
    <property type="match status" value="1"/>
</dbReference>
<dbReference type="Pfam" id="PF05652">
    <property type="entry name" value="DcpS"/>
    <property type="match status" value="1"/>
</dbReference>
<dbReference type="OrthoDB" id="10264956at2759"/>
<feature type="binding site" evidence="11">
    <location>
        <position position="156"/>
    </location>
    <ligand>
        <name>substrate</name>
    </ligand>
</feature>
<dbReference type="SUPFAM" id="SSF54197">
    <property type="entry name" value="HIT-like"/>
    <property type="match status" value="1"/>
</dbReference>
<evidence type="ECO:0000313" key="13">
    <source>
        <dbReference type="Proteomes" id="UP000193498"/>
    </source>
</evidence>
<comment type="caution">
    <text evidence="12">The sequence shown here is derived from an EMBL/GenBank/DDBJ whole genome shotgun (WGS) entry which is preliminary data.</text>
</comment>
<feature type="binding site" evidence="11">
    <location>
        <position position="146"/>
    </location>
    <ligand>
        <name>substrate</name>
    </ligand>
</feature>
<feature type="binding site" evidence="11">
    <location>
        <position position="176"/>
    </location>
    <ligand>
        <name>substrate</name>
    </ligand>
</feature>
<dbReference type="PIRSF" id="PIRSF028973">
    <property type="entry name" value="Scavenger_mRNA_decap_enz"/>
    <property type="match status" value="1"/>
</dbReference>
<dbReference type="GO" id="GO:0000290">
    <property type="term" value="P:deadenylation-dependent decapping of nuclear-transcribed mRNA"/>
    <property type="evidence" value="ECO:0007669"/>
    <property type="project" value="InterPro"/>
</dbReference>
<dbReference type="STRING" id="1314790.A0A1Y1XPN3"/>
<evidence type="ECO:0000256" key="1">
    <source>
        <dbReference type="ARBA" id="ARBA00004123"/>
    </source>
</evidence>
<feature type="binding site" evidence="11">
    <location>
        <position position="178"/>
    </location>
    <ligand>
        <name>substrate</name>
    </ligand>
</feature>
<dbReference type="PANTHER" id="PTHR12978">
    <property type="entry name" value="HISTIDINE TRIAD HIT PROTEIN MEMBER"/>
    <property type="match status" value="1"/>
</dbReference>
<feature type="active site" description="Nucleophile" evidence="10">
    <location>
        <position position="249"/>
    </location>
</feature>
<dbReference type="GO" id="GO:0000932">
    <property type="term" value="C:P-body"/>
    <property type="evidence" value="ECO:0007669"/>
    <property type="project" value="TreeGrafter"/>
</dbReference>
<accession>A0A1Y1XPN3</accession>
<feature type="binding site" evidence="11">
    <location>
        <begin position="240"/>
        <end position="251"/>
    </location>
    <ligand>
        <name>substrate</name>
    </ligand>
</feature>
<evidence type="ECO:0000313" key="12">
    <source>
        <dbReference type="EMBL" id="ORX87625.1"/>
    </source>
</evidence>
<dbReference type="Gene3D" id="3.30.428.10">
    <property type="entry name" value="HIT-like"/>
    <property type="match status" value="1"/>
</dbReference>
<dbReference type="InterPro" id="IPR008594">
    <property type="entry name" value="DcpS/DCS2"/>
</dbReference>
<dbReference type="Pfam" id="PF11969">
    <property type="entry name" value="DcpS_C"/>
    <property type="match status" value="1"/>
</dbReference>
<evidence type="ECO:0000256" key="8">
    <source>
        <dbReference type="ARBA" id="ARBA00030609"/>
    </source>
</evidence>
<evidence type="ECO:0000256" key="7">
    <source>
        <dbReference type="ARBA" id="ARBA00029885"/>
    </source>
</evidence>
<evidence type="ECO:0000256" key="5">
    <source>
        <dbReference type="ARBA" id="ARBA00022801"/>
    </source>
</evidence>
<evidence type="ECO:0000256" key="3">
    <source>
        <dbReference type="ARBA" id="ARBA00012520"/>
    </source>
</evidence>
<dbReference type="AlphaFoldDB" id="A0A1Y1XPN3"/>
<dbReference type="FunCoup" id="A0A1Y1XPN3">
    <property type="interactions" value="646"/>
</dbReference>
<evidence type="ECO:0000256" key="2">
    <source>
        <dbReference type="ARBA" id="ARBA00010208"/>
    </source>
</evidence>
<dbReference type="EC" id="3.6.1.59" evidence="3"/>
<dbReference type="InterPro" id="IPR011145">
    <property type="entry name" value="Scavenger_mRNA_decap_enz_N"/>
</dbReference>
<dbReference type="GO" id="GO:0140932">
    <property type="term" value="F:5'-(N(7)-methyl 5'-triphosphoguanosine)-[mRNA] diphosphatase activity"/>
    <property type="evidence" value="ECO:0007669"/>
    <property type="project" value="UniProtKB-EC"/>
</dbReference>
<dbReference type="PANTHER" id="PTHR12978:SF0">
    <property type="entry name" value="M7GPPPX DIPHOSPHATASE"/>
    <property type="match status" value="1"/>
</dbReference>
<dbReference type="GO" id="GO:0000340">
    <property type="term" value="F:RNA 7-methylguanosine cap binding"/>
    <property type="evidence" value="ECO:0007669"/>
    <property type="project" value="TreeGrafter"/>
</dbReference>
<proteinExistence type="inferred from homology"/>
<evidence type="ECO:0000256" key="9">
    <source>
        <dbReference type="ARBA" id="ARBA00048222"/>
    </source>
</evidence>
<dbReference type="EMBL" id="MCFE01000550">
    <property type="protein sequence ID" value="ORX87625.1"/>
    <property type="molecule type" value="Genomic_DNA"/>
</dbReference>
<organism evidence="12 13">
    <name type="scientific">Basidiobolus meristosporus CBS 931.73</name>
    <dbReference type="NCBI Taxonomy" id="1314790"/>
    <lineage>
        <taxon>Eukaryota</taxon>
        <taxon>Fungi</taxon>
        <taxon>Fungi incertae sedis</taxon>
        <taxon>Zoopagomycota</taxon>
        <taxon>Entomophthoromycotina</taxon>
        <taxon>Basidiobolomycetes</taxon>
        <taxon>Basidiobolales</taxon>
        <taxon>Basidiobolaceae</taxon>
        <taxon>Basidiobolus</taxon>
    </lineage>
</organism>
<dbReference type="Proteomes" id="UP000193498">
    <property type="component" value="Unassembled WGS sequence"/>
</dbReference>
<dbReference type="InParanoid" id="A0A1Y1XPN3"/>
<keyword evidence="6" id="KW-0539">Nucleus</keyword>
<dbReference type="GO" id="GO:0005634">
    <property type="term" value="C:nucleus"/>
    <property type="evidence" value="ECO:0007669"/>
    <property type="project" value="UniProtKB-SubCell"/>
</dbReference>
<protein>
    <recommendedName>
        <fullName evidence="4">m7GpppX diphosphatase</fullName>
        <ecNumber evidence="3">3.6.1.59</ecNumber>
    </recommendedName>
    <alternativeName>
        <fullName evidence="8">Decapping scavenger enzyme</fullName>
    </alternativeName>
    <alternativeName>
        <fullName evidence="7">Scavenger mRNA-decapping enzyme DcpS</fullName>
    </alternativeName>
</protein>
<keyword evidence="5" id="KW-0378">Hydrolase</keyword>
<dbReference type="FunFam" id="3.30.428.10:FF:000006">
    <property type="entry name" value="m7GpppX diphosphatase"/>
    <property type="match status" value="1"/>
</dbReference>
<evidence type="ECO:0000256" key="6">
    <source>
        <dbReference type="ARBA" id="ARBA00023242"/>
    </source>
</evidence>